<accession>A0ABV0TPQ9</accession>
<name>A0ABV0TPQ9_9TELE</name>
<keyword evidence="1" id="KW-0732">Signal</keyword>
<dbReference type="Proteomes" id="UP001482620">
    <property type="component" value="Unassembled WGS sequence"/>
</dbReference>
<keyword evidence="3" id="KW-1185">Reference proteome</keyword>
<gene>
    <name evidence="2" type="ORF">ILYODFUR_030383</name>
</gene>
<sequence>MCAGIKQCFICFIASVTLFLLRTTAERIIRADLPSIQDLYSARVREKAAKISADPTHPAHNLLAFYLQVGVTEHCLLKPATTETSFFSDELLPVTVSEHHHAYLD</sequence>
<reference evidence="2 3" key="1">
    <citation type="submission" date="2021-06" db="EMBL/GenBank/DDBJ databases">
        <authorList>
            <person name="Palmer J.M."/>
        </authorList>
    </citation>
    <scope>NUCLEOTIDE SEQUENCE [LARGE SCALE GENOMIC DNA]</scope>
    <source>
        <strain evidence="3">if_2019</strain>
        <tissue evidence="2">Muscle</tissue>
    </source>
</reference>
<proteinExistence type="predicted"/>
<feature type="signal peptide" evidence="1">
    <location>
        <begin position="1"/>
        <end position="25"/>
    </location>
</feature>
<protein>
    <submittedName>
        <fullName evidence="2">Uncharacterized protein</fullName>
    </submittedName>
</protein>
<evidence type="ECO:0000313" key="3">
    <source>
        <dbReference type="Proteomes" id="UP001482620"/>
    </source>
</evidence>
<evidence type="ECO:0000313" key="2">
    <source>
        <dbReference type="EMBL" id="MEQ2234290.1"/>
    </source>
</evidence>
<organism evidence="2 3">
    <name type="scientific">Ilyodon furcidens</name>
    <name type="common">goldbreast splitfin</name>
    <dbReference type="NCBI Taxonomy" id="33524"/>
    <lineage>
        <taxon>Eukaryota</taxon>
        <taxon>Metazoa</taxon>
        <taxon>Chordata</taxon>
        <taxon>Craniata</taxon>
        <taxon>Vertebrata</taxon>
        <taxon>Euteleostomi</taxon>
        <taxon>Actinopterygii</taxon>
        <taxon>Neopterygii</taxon>
        <taxon>Teleostei</taxon>
        <taxon>Neoteleostei</taxon>
        <taxon>Acanthomorphata</taxon>
        <taxon>Ovalentaria</taxon>
        <taxon>Atherinomorphae</taxon>
        <taxon>Cyprinodontiformes</taxon>
        <taxon>Goodeidae</taxon>
        <taxon>Ilyodon</taxon>
    </lineage>
</organism>
<feature type="chain" id="PRO_5047261275" evidence="1">
    <location>
        <begin position="26"/>
        <end position="105"/>
    </location>
</feature>
<comment type="caution">
    <text evidence="2">The sequence shown here is derived from an EMBL/GenBank/DDBJ whole genome shotgun (WGS) entry which is preliminary data.</text>
</comment>
<evidence type="ECO:0000256" key="1">
    <source>
        <dbReference type="SAM" id="SignalP"/>
    </source>
</evidence>
<dbReference type="EMBL" id="JAHRIQ010039251">
    <property type="protein sequence ID" value="MEQ2234290.1"/>
    <property type="molecule type" value="Genomic_DNA"/>
</dbReference>